<proteinExistence type="predicted"/>
<dbReference type="AlphaFoldDB" id="A0A812T4Q7"/>
<feature type="non-terminal residue" evidence="1">
    <location>
        <position position="158"/>
    </location>
</feature>
<keyword evidence="2" id="KW-1185">Reference proteome</keyword>
<evidence type="ECO:0000313" key="1">
    <source>
        <dbReference type="EMBL" id="CAE7514168.1"/>
    </source>
</evidence>
<comment type="caution">
    <text evidence="1">The sequence shown here is derived from an EMBL/GenBank/DDBJ whole genome shotgun (WGS) entry which is preliminary data.</text>
</comment>
<dbReference type="SUPFAM" id="SSF48371">
    <property type="entry name" value="ARM repeat"/>
    <property type="match status" value="1"/>
</dbReference>
<dbReference type="Gene3D" id="1.25.10.10">
    <property type="entry name" value="Leucine-rich Repeat Variant"/>
    <property type="match status" value="1"/>
</dbReference>
<evidence type="ECO:0008006" key="3">
    <source>
        <dbReference type="Google" id="ProtNLM"/>
    </source>
</evidence>
<reference evidence="1" key="1">
    <citation type="submission" date="2021-02" db="EMBL/GenBank/DDBJ databases">
        <authorList>
            <person name="Dougan E. K."/>
            <person name="Rhodes N."/>
            <person name="Thang M."/>
            <person name="Chan C."/>
        </authorList>
    </citation>
    <scope>NUCLEOTIDE SEQUENCE</scope>
</reference>
<accession>A0A812T4Q7</accession>
<sequence>EVDPQCREAAAWALGSLGREGQEAAAALLYHEDLDVRGLACLALEAAKEAEAEKAAEMLISWLQEAGATEVSLRVRAVQALGKLRVAKSRRLLAATAADADPSLREASVLALGRLGLQRDSDSDCDFLLVAALDDAEASVREAAACALAMRAKSTATA</sequence>
<protein>
    <recommendedName>
        <fullName evidence="3">HEAT repeat domain-containing protein</fullName>
    </recommendedName>
</protein>
<dbReference type="Proteomes" id="UP000649617">
    <property type="component" value="Unassembled WGS sequence"/>
</dbReference>
<dbReference type="Pfam" id="PF13646">
    <property type="entry name" value="HEAT_2"/>
    <property type="match status" value="1"/>
</dbReference>
<dbReference type="OrthoDB" id="10671193at2759"/>
<dbReference type="EMBL" id="CAJNIZ010029191">
    <property type="protein sequence ID" value="CAE7514168.1"/>
    <property type="molecule type" value="Genomic_DNA"/>
</dbReference>
<evidence type="ECO:0000313" key="2">
    <source>
        <dbReference type="Proteomes" id="UP000649617"/>
    </source>
</evidence>
<name>A0A812T4Q7_SYMPI</name>
<organism evidence="1 2">
    <name type="scientific">Symbiodinium pilosum</name>
    <name type="common">Dinoflagellate</name>
    <dbReference type="NCBI Taxonomy" id="2952"/>
    <lineage>
        <taxon>Eukaryota</taxon>
        <taxon>Sar</taxon>
        <taxon>Alveolata</taxon>
        <taxon>Dinophyceae</taxon>
        <taxon>Suessiales</taxon>
        <taxon>Symbiodiniaceae</taxon>
        <taxon>Symbiodinium</taxon>
    </lineage>
</organism>
<gene>
    <name evidence="1" type="ORF">SPIL2461_LOCUS13409</name>
</gene>
<dbReference type="InterPro" id="IPR016024">
    <property type="entry name" value="ARM-type_fold"/>
</dbReference>
<dbReference type="InterPro" id="IPR011989">
    <property type="entry name" value="ARM-like"/>
</dbReference>